<evidence type="ECO:0000313" key="9">
    <source>
        <dbReference type="Proteomes" id="UP000178380"/>
    </source>
</evidence>
<evidence type="ECO:0000256" key="4">
    <source>
        <dbReference type="ARBA" id="ARBA00023125"/>
    </source>
</evidence>
<evidence type="ECO:0000256" key="3">
    <source>
        <dbReference type="ARBA" id="ARBA00023015"/>
    </source>
</evidence>
<dbReference type="STRING" id="1802205.A3C58_00750"/>
<dbReference type="SMART" id="SM00448">
    <property type="entry name" value="REC"/>
    <property type="match status" value="1"/>
</dbReference>
<dbReference type="GO" id="GO:0006355">
    <property type="term" value="P:regulation of DNA-templated transcription"/>
    <property type="evidence" value="ECO:0007669"/>
    <property type="project" value="TreeGrafter"/>
</dbReference>
<evidence type="ECO:0000259" key="7">
    <source>
        <dbReference type="PROSITE" id="PS50110"/>
    </source>
</evidence>
<sequence>MSKNKQSILIIEDDGSYRSILVKKLTEEGFLAIEAKDGEEGLNISLEKHPDLILLDLIMPRMDGITMLKELREDEWGKNAKIIILTAIMDSQKIAQAIENSAFEYIIKTDTTLDDVVERIKKRLK</sequence>
<dbReference type="EMBL" id="MHOR01000018">
    <property type="protein sequence ID" value="OGZ67035.1"/>
    <property type="molecule type" value="Genomic_DNA"/>
</dbReference>
<dbReference type="GO" id="GO:0005829">
    <property type="term" value="C:cytosol"/>
    <property type="evidence" value="ECO:0007669"/>
    <property type="project" value="TreeGrafter"/>
</dbReference>
<keyword evidence="1 6" id="KW-0597">Phosphoprotein</keyword>
<evidence type="ECO:0000313" key="8">
    <source>
        <dbReference type="EMBL" id="OGZ67035.1"/>
    </source>
</evidence>
<keyword evidence="3" id="KW-0805">Transcription regulation</keyword>
<reference evidence="8 9" key="1">
    <citation type="journal article" date="2016" name="Nat. Commun.">
        <title>Thousands of microbial genomes shed light on interconnected biogeochemical processes in an aquifer system.</title>
        <authorList>
            <person name="Anantharaman K."/>
            <person name="Brown C.T."/>
            <person name="Hug L.A."/>
            <person name="Sharon I."/>
            <person name="Castelle C.J."/>
            <person name="Probst A.J."/>
            <person name="Thomas B.C."/>
            <person name="Singh A."/>
            <person name="Wilkins M.J."/>
            <person name="Karaoz U."/>
            <person name="Brodie E.L."/>
            <person name="Williams K.H."/>
            <person name="Hubbard S.S."/>
            <person name="Banfield J.F."/>
        </authorList>
    </citation>
    <scope>NUCLEOTIDE SEQUENCE [LARGE SCALE GENOMIC DNA]</scope>
</reference>
<dbReference type="Gene3D" id="3.40.50.2300">
    <property type="match status" value="1"/>
</dbReference>
<gene>
    <name evidence="8" type="ORF">A3C58_00750</name>
</gene>
<dbReference type="GO" id="GO:0000156">
    <property type="term" value="F:phosphorelay response regulator activity"/>
    <property type="evidence" value="ECO:0007669"/>
    <property type="project" value="TreeGrafter"/>
</dbReference>
<dbReference type="SUPFAM" id="SSF52172">
    <property type="entry name" value="CheY-like"/>
    <property type="match status" value="1"/>
</dbReference>
<dbReference type="Proteomes" id="UP000178380">
    <property type="component" value="Unassembled WGS sequence"/>
</dbReference>
<dbReference type="CDD" id="cd00156">
    <property type="entry name" value="REC"/>
    <property type="match status" value="1"/>
</dbReference>
<protein>
    <recommendedName>
        <fullName evidence="7">Response regulatory domain-containing protein</fullName>
    </recommendedName>
</protein>
<evidence type="ECO:0000256" key="5">
    <source>
        <dbReference type="ARBA" id="ARBA00023163"/>
    </source>
</evidence>
<comment type="caution">
    <text evidence="8">The sequence shown here is derived from an EMBL/GenBank/DDBJ whole genome shotgun (WGS) entry which is preliminary data.</text>
</comment>
<keyword evidence="4" id="KW-0238">DNA-binding</keyword>
<dbReference type="FunFam" id="3.40.50.2300:FF:000001">
    <property type="entry name" value="DNA-binding response regulator PhoB"/>
    <property type="match status" value="1"/>
</dbReference>
<evidence type="ECO:0000256" key="6">
    <source>
        <dbReference type="PROSITE-ProRule" id="PRU00169"/>
    </source>
</evidence>
<dbReference type="AlphaFoldDB" id="A0A1G2HX37"/>
<dbReference type="PROSITE" id="PS50110">
    <property type="entry name" value="RESPONSE_REGULATORY"/>
    <property type="match status" value="1"/>
</dbReference>
<feature type="modified residue" description="4-aspartylphosphate" evidence="6">
    <location>
        <position position="56"/>
    </location>
</feature>
<feature type="domain" description="Response regulatory" evidence="7">
    <location>
        <begin position="7"/>
        <end position="124"/>
    </location>
</feature>
<keyword evidence="5" id="KW-0804">Transcription</keyword>
<name>A0A1G2HX37_9BACT</name>
<dbReference type="PANTHER" id="PTHR48111">
    <property type="entry name" value="REGULATOR OF RPOS"/>
    <property type="match status" value="1"/>
</dbReference>
<dbReference type="InterPro" id="IPR001789">
    <property type="entry name" value="Sig_transdc_resp-reg_receiver"/>
</dbReference>
<organism evidence="8 9">
    <name type="scientific">Candidatus Staskawiczbacteria bacterium RIFCSPHIGHO2_02_FULL_34_10</name>
    <dbReference type="NCBI Taxonomy" id="1802205"/>
    <lineage>
        <taxon>Bacteria</taxon>
        <taxon>Candidatus Staskawicziibacteriota</taxon>
    </lineage>
</organism>
<dbReference type="GO" id="GO:0032993">
    <property type="term" value="C:protein-DNA complex"/>
    <property type="evidence" value="ECO:0007669"/>
    <property type="project" value="TreeGrafter"/>
</dbReference>
<evidence type="ECO:0000256" key="1">
    <source>
        <dbReference type="ARBA" id="ARBA00022553"/>
    </source>
</evidence>
<proteinExistence type="predicted"/>
<dbReference type="PANTHER" id="PTHR48111:SF1">
    <property type="entry name" value="TWO-COMPONENT RESPONSE REGULATOR ORR33"/>
    <property type="match status" value="1"/>
</dbReference>
<dbReference type="InterPro" id="IPR011006">
    <property type="entry name" value="CheY-like_superfamily"/>
</dbReference>
<dbReference type="InterPro" id="IPR039420">
    <property type="entry name" value="WalR-like"/>
</dbReference>
<keyword evidence="2" id="KW-0902">Two-component regulatory system</keyword>
<evidence type="ECO:0000256" key="2">
    <source>
        <dbReference type="ARBA" id="ARBA00023012"/>
    </source>
</evidence>
<dbReference type="GO" id="GO:0000976">
    <property type="term" value="F:transcription cis-regulatory region binding"/>
    <property type="evidence" value="ECO:0007669"/>
    <property type="project" value="TreeGrafter"/>
</dbReference>
<accession>A0A1G2HX37</accession>
<dbReference type="Pfam" id="PF00072">
    <property type="entry name" value="Response_reg"/>
    <property type="match status" value="1"/>
</dbReference>